<sequence>MGFTFRSPKGQVTLMGLIFLLNFTAFMVIQAYASNLYGEVMGANVNTAIYASFTLSCFVSPTVTNKLGTKLTMGLGILGYGALVVASVAYFLHTRKPKP</sequence>
<dbReference type="EMBL" id="HBGJ01005753">
    <property type="protein sequence ID" value="CAD9245183.1"/>
    <property type="molecule type" value="Transcribed_RNA"/>
</dbReference>
<keyword evidence="1" id="KW-0472">Membrane</keyword>
<feature type="transmembrane region" description="Helical" evidence="1">
    <location>
        <begin position="71"/>
        <end position="92"/>
    </location>
</feature>
<proteinExistence type="predicted"/>
<dbReference type="AlphaFoldDB" id="A0A7S1TS22"/>
<evidence type="ECO:0008006" key="3">
    <source>
        <dbReference type="Google" id="ProtNLM"/>
    </source>
</evidence>
<keyword evidence="1" id="KW-0812">Transmembrane</keyword>
<keyword evidence="1" id="KW-1133">Transmembrane helix</keyword>
<dbReference type="InterPro" id="IPR036259">
    <property type="entry name" value="MFS_trans_sf"/>
</dbReference>
<name>A0A7S1TS22_9STRA</name>
<organism evidence="2">
    <name type="scientific">Phaeomonas parva</name>
    <dbReference type="NCBI Taxonomy" id="124430"/>
    <lineage>
        <taxon>Eukaryota</taxon>
        <taxon>Sar</taxon>
        <taxon>Stramenopiles</taxon>
        <taxon>Ochrophyta</taxon>
        <taxon>Pinguiophyceae</taxon>
        <taxon>Pinguiochrysidales</taxon>
        <taxon>Pinguiochrysidaceae</taxon>
        <taxon>Phaeomonas</taxon>
    </lineage>
</organism>
<gene>
    <name evidence="2" type="ORF">PPAR1163_LOCUS3531</name>
</gene>
<evidence type="ECO:0000256" key="1">
    <source>
        <dbReference type="SAM" id="Phobius"/>
    </source>
</evidence>
<protein>
    <recommendedName>
        <fullName evidence="3">Major facilitator superfamily (MFS) profile domain-containing protein</fullName>
    </recommendedName>
</protein>
<evidence type="ECO:0000313" key="2">
    <source>
        <dbReference type="EMBL" id="CAD9245183.1"/>
    </source>
</evidence>
<feature type="transmembrane region" description="Helical" evidence="1">
    <location>
        <begin position="12"/>
        <end position="33"/>
    </location>
</feature>
<reference evidence="2" key="1">
    <citation type="submission" date="2021-01" db="EMBL/GenBank/DDBJ databases">
        <authorList>
            <person name="Corre E."/>
            <person name="Pelletier E."/>
            <person name="Niang G."/>
            <person name="Scheremetjew M."/>
            <person name="Finn R."/>
            <person name="Kale V."/>
            <person name="Holt S."/>
            <person name="Cochrane G."/>
            <person name="Meng A."/>
            <person name="Brown T."/>
            <person name="Cohen L."/>
        </authorList>
    </citation>
    <scope>NUCLEOTIDE SEQUENCE</scope>
    <source>
        <strain evidence="2">CCMP2877</strain>
    </source>
</reference>
<dbReference type="SUPFAM" id="SSF103473">
    <property type="entry name" value="MFS general substrate transporter"/>
    <property type="match status" value="1"/>
</dbReference>
<accession>A0A7S1TS22</accession>